<keyword evidence="8" id="KW-0472">Membrane</keyword>
<dbReference type="Pfam" id="PF01471">
    <property type="entry name" value="PG_binding_1"/>
    <property type="match status" value="1"/>
</dbReference>
<evidence type="ECO:0000256" key="7">
    <source>
        <dbReference type="PROSITE-ProRule" id="PRU01373"/>
    </source>
</evidence>
<proteinExistence type="inferred from homology"/>
<comment type="caution">
    <text evidence="10">The sequence shown here is derived from an EMBL/GenBank/DDBJ whole genome shotgun (WGS) entry which is preliminary data.</text>
</comment>
<dbReference type="Gene3D" id="2.40.440.10">
    <property type="entry name" value="L,D-transpeptidase catalytic domain-like"/>
    <property type="match status" value="1"/>
</dbReference>
<feature type="transmembrane region" description="Helical" evidence="8">
    <location>
        <begin position="12"/>
        <end position="35"/>
    </location>
</feature>
<keyword evidence="8" id="KW-1133">Transmembrane helix</keyword>
<comment type="pathway">
    <text evidence="1 7">Cell wall biogenesis; peptidoglycan biosynthesis.</text>
</comment>
<evidence type="ECO:0000313" key="10">
    <source>
        <dbReference type="EMBL" id="MCL1143315.1"/>
    </source>
</evidence>
<dbReference type="InterPro" id="IPR036365">
    <property type="entry name" value="PGBD-like_sf"/>
</dbReference>
<keyword evidence="3" id="KW-0808">Transferase</keyword>
<keyword evidence="8" id="KW-0812">Transmembrane</keyword>
<gene>
    <name evidence="10" type="ORF">L2672_11480</name>
</gene>
<evidence type="ECO:0000313" key="11">
    <source>
        <dbReference type="Proteomes" id="UP001139333"/>
    </source>
</evidence>
<dbReference type="GO" id="GO:0016740">
    <property type="term" value="F:transferase activity"/>
    <property type="evidence" value="ECO:0007669"/>
    <property type="project" value="UniProtKB-KW"/>
</dbReference>
<evidence type="ECO:0000256" key="8">
    <source>
        <dbReference type="SAM" id="Phobius"/>
    </source>
</evidence>
<name>A0A9X2CM50_9GAMM</name>
<dbReference type="InterPro" id="IPR002477">
    <property type="entry name" value="Peptidoglycan-bd-like"/>
</dbReference>
<reference evidence="10" key="1">
    <citation type="submission" date="2022-01" db="EMBL/GenBank/DDBJ databases">
        <title>Whole genome-based taxonomy of the Shewanellaceae.</title>
        <authorList>
            <person name="Martin-Rodriguez A.J."/>
        </authorList>
    </citation>
    <scope>NUCLEOTIDE SEQUENCE</scope>
    <source>
        <strain evidence="10">DSM 16422</strain>
    </source>
</reference>
<dbReference type="RefSeq" id="WP_248995993.1">
    <property type="nucleotide sequence ID" value="NZ_JAKIKP010000008.1"/>
</dbReference>
<evidence type="ECO:0000256" key="4">
    <source>
        <dbReference type="ARBA" id="ARBA00022960"/>
    </source>
</evidence>
<dbReference type="GO" id="GO:0071555">
    <property type="term" value="P:cell wall organization"/>
    <property type="evidence" value="ECO:0007669"/>
    <property type="project" value="UniProtKB-UniRule"/>
</dbReference>
<sequence length="541" mass="62293">MVRFNTNNFRRDVISLGFIRLGISFVACVCLVFIFQNRVNGQDFDESESSFSLNSRALSSVSQSSSLNNVPIQINSSFNQQAIDEHIQLLALGTNEHFFDELLSRKQYQTDKNSQYNQQATEAIIQFWHGHGVNLPYIGNDINENIQPQGSSGQFFSLEPSADDFLYVTNHIRRLMWLDKQTQWNKIALNGLLRLGDGHRAIKQISQRLWLLGDLVEFDENEYTYGNDLAFAVKRFQQRHGLTADAVIGPKTVYWLNLTPKQRARMLAKNFIKKTIYLASLPERYLLVNIPSYEMFLVDDYQPVLHSRVIVGRAYRQTPIMTGEISNVVINPTWTVPKNLMRADILPKIRENGHYLTDGQFDVFDYSGSAVSKSAEEWQSLAGKPFPYRLVQKPGNINALGRYKFHFKNDSNIYLHDTPNKALFAESERALSSGCIRVEKVQDLARWFADNLIIDKRTWKRLQSDYHSTQWFAFHDTLPVHFVYWTAWVDSHHLAQFRGDIYQKNSAYKPQSIEVGHSSETNFDSNSALSLEVNETFLSAK</sequence>
<feature type="domain" description="L,D-TPase catalytic" evidence="9">
    <location>
        <begin position="284"/>
        <end position="463"/>
    </location>
</feature>
<evidence type="ECO:0000256" key="2">
    <source>
        <dbReference type="ARBA" id="ARBA00005992"/>
    </source>
</evidence>
<dbReference type="AlphaFoldDB" id="A0A9X2CM50"/>
<dbReference type="InterPro" id="IPR036366">
    <property type="entry name" value="PGBDSf"/>
</dbReference>
<dbReference type="GO" id="GO:0009252">
    <property type="term" value="P:peptidoglycan biosynthetic process"/>
    <property type="evidence" value="ECO:0007669"/>
    <property type="project" value="UniProtKB-KW"/>
</dbReference>
<evidence type="ECO:0000259" key="9">
    <source>
        <dbReference type="PROSITE" id="PS52029"/>
    </source>
</evidence>
<organism evidence="10 11">
    <name type="scientific">Shewanella gaetbuli</name>
    <dbReference type="NCBI Taxonomy" id="220752"/>
    <lineage>
        <taxon>Bacteria</taxon>
        <taxon>Pseudomonadati</taxon>
        <taxon>Pseudomonadota</taxon>
        <taxon>Gammaproteobacteria</taxon>
        <taxon>Alteromonadales</taxon>
        <taxon>Shewanellaceae</taxon>
        <taxon>Shewanella</taxon>
    </lineage>
</organism>
<dbReference type="Gene3D" id="1.10.101.10">
    <property type="entry name" value="PGBD-like superfamily/PGBD"/>
    <property type="match status" value="1"/>
</dbReference>
<dbReference type="InterPro" id="IPR052905">
    <property type="entry name" value="LD-transpeptidase_YkuD-like"/>
</dbReference>
<keyword evidence="6 7" id="KW-0961">Cell wall biogenesis/degradation</keyword>
<dbReference type="Proteomes" id="UP001139333">
    <property type="component" value="Unassembled WGS sequence"/>
</dbReference>
<accession>A0A9X2CM50</accession>
<evidence type="ECO:0000256" key="5">
    <source>
        <dbReference type="ARBA" id="ARBA00022984"/>
    </source>
</evidence>
<dbReference type="SUPFAM" id="SSF141523">
    <property type="entry name" value="L,D-transpeptidase catalytic domain-like"/>
    <property type="match status" value="1"/>
</dbReference>
<evidence type="ECO:0000256" key="6">
    <source>
        <dbReference type="ARBA" id="ARBA00023316"/>
    </source>
</evidence>
<dbReference type="PROSITE" id="PS52029">
    <property type="entry name" value="LD_TPASE"/>
    <property type="match status" value="1"/>
</dbReference>
<evidence type="ECO:0000256" key="3">
    <source>
        <dbReference type="ARBA" id="ARBA00022679"/>
    </source>
</evidence>
<feature type="active site" description="Nucleophile" evidence="7">
    <location>
        <position position="435"/>
    </location>
</feature>
<dbReference type="PANTHER" id="PTHR41533">
    <property type="entry name" value="L,D-TRANSPEPTIDASE HI_1667-RELATED"/>
    <property type="match status" value="1"/>
</dbReference>
<dbReference type="CDD" id="cd16913">
    <property type="entry name" value="YkuD_like"/>
    <property type="match status" value="1"/>
</dbReference>
<dbReference type="GO" id="GO:0004180">
    <property type="term" value="F:carboxypeptidase activity"/>
    <property type="evidence" value="ECO:0007669"/>
    <property type="project" value="UniProtKB-ARBA"/>
</dbReference>
<keyword evidence="5 7" id="KW-0573">Peptidoglycan synthesis</keyword>
<comment type="similarity">
    <text evidence="2">Belongs to the YkuD family.</text>
</comment>
<evidence type="ECO:0000256" key="1">
    <source>
        <dbReference type="ARBA" id="ARBA00004752"/>
    </source>
</evidence>
<dbReference type="InterPro" id="IPR005490">
    <property type="entry name" value="LD_TPept_cat_dom"/>
</dbReference>
<protein>
    <submittedName>
        <fullName evidence="10">L,D-transpeptidase family protein</fullName>
    </submittedName>
</protein>
<dbReference type="Pfam" id="PF03734">
    <property type="entry name" value="YkuD"/>
    <property type="match status" value="1"/>
</dbReference>
<dbReference type="PANTHER" id="PTHR41533:SF1">
    <property type="entry name" value="L,D-TRANSPEPTIDASE YCBB-RELATED"/>
    <property type="match status" value="1"/>
</dbReference>
<dbReference type="EMBL" id="JAKIKP010000008">
    <property type="protein sequence ID" value="MCL1143315.1"/>
    <property type="molecule type" value="Genomic_DNA"/>
</dbReference>
<dbReference type="GO" id="GO:0008360">
    <property type="term" value="P:regulation of cell shape"/>
    <property type="evidence" value="ECO:0007669"/>
    <property type="project" value="UniProtKB-UniRule"/>
</dbReference>
<feature type="active site" description="Proton donor/acceptor" evidence="7">
    <location>
        <position position="416"/>
    </location>
</feature>
<dbReference type="SUPFAM" id="SSF47090">
    <property type="entry name" value="PGBD-like"/>
    <property type="match status" value="1"/>
</dbReference>
<dbReference type="InterPro" id="IPR038063">
    <property type="entry name" value="Transpep_catalytic_dom"/>
</dbReference>
<keyword evidence="4 7" id="KW-0133">Cell shape</keyword>
<keyword evidence="11" id="KW-1185">Reference proteome</keyword>